<reference evidence="1 2" key="1">
    <citation type="submission" date="2016-10" db="EMBL/GenBank/DDBJ databases">
        <authorList>
            <person name="de Groot N.N."/>
        </authorList>
    </citation>
    <scope>NUCLEOTIDE SEQUENCE [LARGE SCALE GENOMIC DNA]</scope>
    <source>
        <strain evidence="1 2">ATCC 29281</strain>
    </source>
</reference>
<dbReference type="STRING" id="71657.SAMN02982996_00818"/>
<dbReference type="SUPFAM" id="SSF51735">
    <property type="entry name" value="NAD(P)-binding Rossmann-fold domains"/>
    <property type="match status" value="1"/>
</dbReference>
<dbReference type="eggNOG" id="COG2423">
    <property type="taxonomic scope" value="Bacteria"/>
</dbReference>
<dbReference type="NCBIfam" id="NF045512">
    <property type="entry name" value="PyrPipCarbRedLhpI"/>
    <property type="match status" value="1"/>
</dbReference>
<dbReference type="InterPro" id="IPR036291">
    <property type="entry name" value="NAD(P)-bd_dom_sf"/>
</dbReference>
<dbReference type="NCBIfam" id="NF005603">
    <property type="entry name" value="PRK07340.1"/>
    <property type="match status" value="1"/>
</dbReference>
<evidence type="ECO:0000313" key="1">
    <source>
        <dbReference type="EMBL" id="SEA04338.1"/>
    </source>
</evidence>
<organism evidence="1 2">
    <name type="scientific">Lonsdalea quercina</name>
    <dbReference type="NCBI Taxonomy" id="71657"/>
    <lineage>
        <taxon>Bacteria</taxon>
        <taxon>Pseudomonadati</taxon>
        <taxon>Pseudomonadota</taxon>
        <taxon>Gammaproteobacteria</taxon>
        <taxon>Enterobacterales</taxon>
        <taxon>Pectobacteriaceae</taxon>
        <taxon>Lonsdalea</taxon>
    </lineage>
</organism>
<dbReference type="InterPro" id="IPR003462">
    <property type="entry name" value="ODC_Mu_crystall"/>
</dbReference>
<dbReference type="AlphaFoldDB" id="A0A1H3Y0M6"/>
<dbReference type="Pfam" id="PF02423">
    <property type="entry name" value="OCD_Mu_crystall"/>
    <property type="match status" value="1"/>
</dbReference>
<dbReference type="InterPro" id="IPR023401">
    <property type="entry name" value="ODC_N"/>
</dbReference>
<dbReference type="Proteomes" id="UP000187280">
    <property type="component" value="Unassembled WGS sequence"/>
</dbReference>
<dbReference type="EMBL" id="FNQS01000002">
    <property type="protein sequence ID" value="SEA04338.1"/>
    <property type="molecule type" value="Genomic_DNA"/>
</dbReference>
<evidence type="ECO:0000313" key="2">
    <source>
        <dbReference type="Proteomes" id="UP000187280"/>
    </source>
</evidence>
<gene>
    <name evidence="1" type="ORF">SAMN02982996_00818</name>
</gene>
<dbReference type="Gene3D" id="3.30.1780.10">
    <property type="entry name" value="ornithine cyclodeaminase, domain 1"/>
    <property type="match status" value="1"/>
</dbReference>
<dbReference type="GO" id="GO:0005737">
    <property type="term" value="C:cytoplasm"/>
    <property type="evidence" value="ECO:0007669"/>
    <property type="project" value="TreeGrafter"/>
</dbReference>
<dbReference type="InterPro" id="IPR053444">
    <property type="entry name" value="Pyr2C_reductase-like"/>
</dbReference>
<dbReference type="PIRSF" id="PIRSF001439">
    <property type="entry name" value="CryM"/>
    <property type="match status" value="1"/>
</dbReference>
<dbReference type="RefSeq" id="WP_026742528.1">
    <property type="nucleotide sequence ID" value="NZ_FNQS01000002.1"/>
</dbReference>
<protein>
    <submittedName>
        <fullName evidence="1">Ornithine cyclodeaminase</fullName>
    </submittedName>
</protein>
<sequence length="306" mass="32608">MKNQSYVTYNREDTARLLSFSALVDAIAHAAEEYATGGILSPERLVVPLSESAVMLSMPAVSHDVAIHKLVNVVPDNKSRHIPTIHGLVTVFDAQTGAPLFVLDGPEVTGRRTAAVSMLGIRTFMQAAPEEILLIGTGTQAVYHLQAIADLYPNCKVWVRGSRPGRAEAFCEQHASLHPSLAPCEFDALPESANVVITLTTSTSAFYHADARPDVLVIGVGAFKPNMAEIGSRTLAGSDIYVDDPEGAKQEAGDLLQAGVDWASVRSLISALRDEPATRRPIVYKTVGTGAWDLAAGRVARAALGI</sequence>
<dbReference type="PANTHER" id="PTHR13812:SF19">
    <property type="entry name" value="KETIMINE REDUCTASE MU-CRYSTALLIN"/>
    <property type="match status" value="1"/>
</dbReference>
<dbReference type="PANTHER" id="PTHR13812">
    <property type="entry name" value="KETIMINE REDUCTASE MU-CRYSTALLIN"/>
    <property type="match status" value="1"/>
</dbReference>
<dbReference type="GeneID" id="97763737"/>
<dbReference type="Gene3D" id="3.40.50.720">
    <property type="entry name" value="NAD(P)-binding Rossmann-like Domain"/>
    <property type="match status" value="1"/>
</dbReference>
<proteinExistence type="predicted"/>
<name>A0A1H3Y0M6_9GAMM</name>
<keyword evidence="2" id="KW-1185">Reference proteome</keyword>
<accession>A0A1H3Y0M6</accession>